<evidence type="ECO:0000256" key="6">
    <source>
        <dbReference type="ARBA" id="ARBA00023014"/>
    </source>
</evidence>
<evidence type="ECO:0000313" key="9">
    <source>
        <dbReference type="EMBL" id="CUN41348.1"/>
    </source>
</evidence>
<dbReference type="NCBIfam" id="TIGR03955">
    <property type="entry name" value="rSAM_HydG"/>
    <property type="match status" value="1"/>
</dbReference>
<keyword evidence="4" id="KW-0479">Metal-binding</keyword>
<evidence type="ECO:0000256" key="1">
    <source>
        <dbReference type="ARBA" id="ARBA00001966"/>
    </source>
</evidence>
<proteinExistence type="predicted"/>
<dbReference type="RefSeq" id="WP_055256963.1">
    <property type="nucleotide sequence ID" value="NZ_CABIXL010000001.1"/>
</dbReference>
<dbReference type="InterPro" id="IPR034428">
    <property type="entry name" value="ThiH/NoCL/HydG-like"/>
</dbReference>
<evidence type="ECO:0000256" key="3">
    <source>
        <dbReference type="ARBA" id="ARBA00022691"/>
    </source>
</evidence>
<dbReference type="GO" id="GO:0036355">
    <property type="term" value="F:2-iminoacetate synthase activity"/>
    <property type="evidence" value="ECO:0007669"/>
    <property type="project" value="UniProtKB-EC"/>
</dbReference>
<dbReference type="SMART" id="SM00876">
    <property type="entry name" value="BATS"/>
    <property type="match status" value="1"/>
</dbReference>
<evidence type="ECO:0000256" key="4">
    <source>
        <dbReference type="ARBA" id="ARBA00022723"/>
    </source>
</evidence>
<keyword evidence="5" id="KW-0408">Iron</keyword>
<dbReference type="InterPro" id="IPR010722">
    <property type="entry name" value="BATS_dom"/>
</dbReference>
<organism evidence="9 10">
    <name type="scientific">Sarcina ventriculi</name>
    <name type="common">Clostridium ventriculi</name>
    <dbReference type="NCBI Taxonomy" id="1267"/>
    <lineage>
        <taxon>Bacteria</taxon>
        <taxon>Bacillati</taxon>
        <taxon>Bacillota</taxon>
        <taxon>Clostridia</taxon>
        <taxon>Eubacteriales</taxon>
        <taxon>Clostridiaceae</taxon>
        <taxon>Sarcina</taxon>
    </lineage>
</organism>
<keyword evidence="6" id="KW-0411">Iron-sulfur</keyword>
<reference evidence="9 10" key="1">
    <citation type="submission" date="2015-09" db="EMBL/GenBank/DDBJ databases">
        <authorList>
            <consortium name="Pathogen Informatics"/>
            <person name="Wu L."/>
            <person name="Ma J."/>
        </authorList>
    </citation>
    <scope>NUCLEOTIDE SEQUENCE [LARGE SCALE GENOMIC DNA]</scope>
    <source>
        <strain evidence="9 10">2789STDY5834858</strain>
    </source>
</reference>
<protein>
    <submittedName>
        <fullName evidence="9">2-iminoacetate synthase</fullName>
        <ecNumber evidence="9">4.1.99.19</ecNumber>
    </submittedName>
</protein>
<dbReference type="Gene3D" id="3.20.20.70">
    <property type="entry name" value="Aldolase class I"/>
    <property type="match status" value="1"/>
</dbReference>
<dbReference type="SFLD" id="SFLDF00319">
    <property type="entry name" value="Fe_hydrogenase_maturase_(HydG"/>
    <property type="match status" value="1"/>
</dbReference>
<dbReference type="InterPro" id="IPR058240">
    <property type="entry name" value="rSAM_sf"/>
</dbReference>
<dbReference type="SFLD" id="SFLDG01060">
    <property type="entry name" value="BATS_domain_containing"/>
    <property type="match status" value="1"/>
</dbReference>
<dbReference type="EMBL" id="CYZR01000001">
    <property type="protein sequence ID" value="CUN41348.1"/>
    <property type="molecule type" value="Genomic_DNA"/>
</dbReference>
<dbReference type="CDD" id="cd01335">
    <property type="entry name" value="Radical_SAM"/>
    <property type="match status" value="1"/>
</dbReference>
<dbReference type="Pfam" id="PF06968">
    <property type="entry name" value="BATS"/>
    <property type="match status" value="1"/>
</dbReference>
<evidence type="ECO:0000313" key="10">
    <source>
        <dbReference type="Proteomes" id="UP000095488"/>
    </source>
</evidence>
<dbReference type="Proteomes" id="UP000095488">
    <property type="component" value="Unassembled WGS sequence"/>
</dbReference>
<dbReference type="PROSITE" id="PS51918">
    <property type="entry name" value="RADICAL_SAM"/>
    <property type="match status" value="1"/>
</dbReference>
<dbReference type="EC" id="4.1.99.19" evidence="9"/>
<comment type="cofactor">
    <cofactor evidence="1">
        <name>[4Fe-4S] cluster</name>
        <dbReference type="ChEBI" id="CHEBI:49883"/>
    </cofactor>
</comment>
<name>A0ABP2ALK6_SARVE</name>
<comment type="caution">
    <text evidence="9">The sequence shown here is derived from an EMBL/GenBank/DDBJ whole genome shotgun (WGS) entry which is preliminary data.</text>
</comment>
<evidence type="ECO:0000259" key="8">
    <source>
        <dbReference type="PROSITE" id="PS51918"/>
    </source>
</evidence>
<dbReference type="InterPro" id="IPR024007">
    <property type="entry name" value="FeFe-hyd_mat_HydG"/>
</dbReference>
<feature type="region of interest" description="Disordered" evidence="7">
    <location>
        <begin position="330"/>
        <end position="353"/>
    </location>
</feature>
<dbReference type="SFLD" id="SFLDS00029">
    <property type="entry name" value="Radical_SAM"/>
    <property type="match status" value="1"/>
</dbReference>
<dbReference type="PANTHER" id="PTHR43583:SF2">
    <property type="entry name" value="THIAZOLE BIOSYNTHESIS PROTEIN"/>
    <property type="match status" value="1"/>
</dbReference>
<sequence>MENFINHEYIYKLLEDGKKATKEDIIQILEKAKNKQGVSHEDVAALIQVEDKELLKKIFEVAGEIKESIYGNRVVVFAPLYISDYCVNNCVYCGYHKCHDFKRRRLTQEEIAEEVKLLEKMGHKRLALEVGEDPVHAPIEYVIDSLKTIYNTQNENGTIRRVNVNIAATTVENYKKLKEANIGTYILFQESYHKPTYEKMHPNCLKGDYNYHLTALHRAMEGGIDDVGAGVLFGLADPKFEVLGLMIHNEEMEKKFGVGFHTISVPRLRPSGGINLEKFPNIVDDEMFKKLVAVIRIAVPFTGIIMSTRETPEMRRDALKFGVTQVSSGSSTGVGGYKEREEKGSGEAQFKTSDERTPLEVLNGLLDDGYIPSYCTACYRMGRTGEKFMKLAKSGEIQNMCEPNAMLTLMEYVLDYGDAETCKKAEKVIKERTEKLKSEKVKEFIMESLEKLKEGGRDYYI</sequence>
<keyword evidence="9" id="KW-0456">Lyase</keyword>
<evidence type="ECO:0000256" key="7">
    <source>
        <dbReference type="SAM" id="MobiDB-lite"/>
    </source>
</evidence>
<dbReference type="InterPro" id="IPR013785">
    <property type="entry name" value="Aldolase_TIM"/>
</dbReference>
<dbReference type="SUPFAM" id="SSF102114">
    <property type="entry name" value="Radical SAM enzymes"/>
    <property type="match status" value="1"/>
</dbReference>
<keyword evidence="3" id="KW-0949">S-adenosyl-L-methionine</keyword>
<dbReference type="PANTHER" id="PTHR43583">
    <property type="entry name" value="2-IMINOACETATE SYNTHASE"/>
    <property type="match status" value="1"/>
</dbReference>
<keyword evidence="10" id="KW-1185">Reference proteome</keyword>
<dbReference type="InterPro" id="IPR007197">
    <property type="entry name" value="rSAM"/>
</dbReference>
<evidence type="ECO:0000256" key="5">
    <source>
        <dbReference type="ARBA" id="ARBA00023004"/>
    </source>
</evidence>
<accession>A0ABP2ALK6</accession>
<feature type="domain" description="Radical SAM core" evidence="8">
    <location>
        <begin position="70"/>
        <end position="302"/>
    </location>
</feature>
<dbReference type="Pfam" id="PF04055">
    <property type="entry name" value="Radical_SAM"/>
    <property type="match status" value="1"/>
</dbReference>
<evidence type="ECO:0000256" key="2">
    <source>
        <dbReference type="ARBA" id="ARBA00022485"/>
    </source>
</evidence>
<gene>
    <name evidence="9" type="primary">thiH_2</name>
    <name evidence="9" type="ORF">ERS852473_00048</name>
</gene>
<dbReference type="SFLD" id="SFLDG01081">
    <property type="entry name" value="cleavage_of_the_Ca-Cb_bond_in"/>
    <property type="match status" value="1"/>
</dbReference>
<keyword evidence="2" id="KW-0004">4Fe-4S</keyword>